<sequence>MVSVNKNAARIANRMIEEEEQLNINSFSLDNQAKVIDAGIETIGGYRAGKYFSEICLGDLGNVQFTMDKRPKVQVSVDHAVVSCMGSQYAGWSIKVGDYSAMGAGPARALSRVEDLFEEIGYEDESDVAVLTLESGEMPDEEVADYIAEKCGVDTENLYLIVAPTTSIVGSVQVSSRVVETGIHKLHTLGFDINAVKSGCGSAPIAPVAGNDLEAMGKTNDCTLYGGRTIYFVETDDSEIEEVIEEVPSSASEDYGSPFLEIFERYDRDFFKIDRKLFSPAEITINNMKTGSVFHAGSVDEEVLKTSLEI</sequence>
<evidence type="ECO:0000256" key="7">
    <source>
        <dbReference type="ARBA" id="ARBA00022801"/>
    </source>
</evidence>
<organism evidence="11 12">
    <name type="scientific">candidate division MSBL1 archaeon SCGC-AAA259E22</name>
    <dbReference type="NCBI Taxonomy" id="1698265"/>
    <lineage>
        <taxon>Archaea</taxon>
        <taxon>Methanobacteriati</taxon>
        <taxon>Methanobacteriota</taxon>
        <taxon>candidate division MSBL1</taxon>
    </lineage>
</organism>
<dbReference type="GO" id="GO:0006730">
    <property type="term" value="P:one-carbon metabolic process"/>
    <property type="evidence" value="ECO:0007669"/>
    <property type="project" value="UniProtKB-UniRule"/>
</dbReference>
<evidence type="ECO:0000256" key="10">
    <source>
        <dbReference type="HAMAP-Rule" id="MF_00486"/>
    </source>
</evidence>
<dbReference type="NCBIfam" id="TIGR03120">
    <property type="entry name" value="one_C_mch"/>
    <property type="match status" value="1"/>
</dbReference>
<evidence type="ECO:0000313" key="12">
    <source>
        <dbReference type="Proteomes" id="UP000070657"/>
    </source>
</evidence>
<keyword evidence="12" id="KW-1185">Reference proteome</keyword>
<keyword evidence="5 10" id="KW-0963">Cytoplasm</keyword>
<evidence type="ECO:0000256" key="5">
    <source>
        <dbReference type="ARBA" id="ARBA00022490"/>
    </source>
</evidence>
<dbReference type="AlphaFoldDB" id="A0A133UFH1"/>
<evidence type="ECO:0000256" key="9">
    <source>
        <dbReference type="ARBA" id="ARBA00048684"/>
    </source>
</evidence>
<comment type="subcellular location">
    <subcellularLocation>
        <location evidence="1 10">Cytoplasm</location>
    </subcellularLocation>
</comment>
<comment type="catalytic activity">
    <reaction evidence="9 10">
        <text>5,10-methenyl-5,6,7,8-tetrahydromethanopterin + H2O = N(5)-formyl-5,6,7,8-tetrahydromethanopterin + H(+)</text>
        <dbReference type="Rhea" id="RHEA:19053"/>
        <dbReference type="ChEBI" id="CHEBI:15377"/>
        <dbReference type="ChEBI" id="CHEBI:15378"/>
        <dbReference type="ChEBI" id="CHEBI:58018"/>
        <dbReference type="ChEBI" id="CHEBI:58337"/>
        <dbReference type="EC" id="3.5.4.27"/>
    </reaction>
</comment>
<name>A0A133UFH1_9EURY</name>
<keyword evidence="7 10" id="KW-0378">Hydrolase</keyword>
<evidence type="ECO:0000256" key="8">
    <source>
        <dbReference type="ARBA" id="ARBA00030468"/>
    </source>
</evidence>
<proteinExistence type="inferred from homology"/>
<evidence type="ECO:0000256" key="6">
    <source>
        <dbReference type="ARBA" id="ARBA00022563"/>
    </source>
</evidence>
<evidence type="ECO:0000313" key="11">
    <source>
        <dbReference type="EMBL" id="KXA92919.1"/>
    </source>
</evidence>
<gene>
    <name evidence="10" type="primary">mch</name>
    <name evidence="11" type="ORF">AKJ66_03190</name>
</gene>
<evidence type="ECO:0000256" key="3">
    <source>
        <dbReference type="ARBA" id="ARBA00012765"/>
    </source>
</evidence>
<evidence type="ECO:0000256" key="2">
    <source>
        <dbReference type="ARBA" id="ARBA00006902"/>
    </source>
</evidence>
<comment type="caution">
    <text evidence="11">The sequence shown here is derived from an EMBL/GenBank/DDBJ whole genome shotgun (WGS) entry which is preliminary data.</text>
</comment>
<evidence type="ECO:0000256" key="4">
    <source>
        <dbReference type="ARBA" id="ARBA00020597"/>
    </source>
</evidence>
<dbReference type="GO" id="GO:0005737">
    <property type="term" value="C:cytoplasm"/>
    <property type="evidence" value="ECO:0007669"/>
    <property type="project" value="UniProtKB-SubCell"/>
</dbReference>
<reference evidence="11 12" key="1">
    <citation type="journal article" date="2016" name="Sci. Rep.">
        <title>Metabolic traits of an uncultured archaeal lineage -MSBL1- from brine pools of the Red Sea.</title>
        <authorList>
            <person name="Mwirichia R."/>
            <person name="Alam I."/>
            <person name="Rashid M."/>
            <person name="Vinu M."/>
            <person name="Ba-Alawi W."/>
            <person name="Anthony Kamau A."/>
            <person name="Kamanda Ngugi D."/>
            <person name="Goker M."/>
            <person name="Klenk H.P."/>
            <person name="Bajic V."/>
            <person name="Stingl U."/>
        </authorList>
    </citation>
    <scope>NUCLEOTIDE SEQUENCE [LARGE SCALE GENOMIC DNA]</scope>
    <source>
        <strain evidence="11">SCGC-AAA259E22</strain>
    </source>
</reference>
<protein>
    <recommendedName>
        <fullName evidence="4 10">Methenyltetrahydromethanopterin cyclohydrolase</fullName>
        <ecNumber evidence="3 10">3.5.4.27</ecNumber>
    </recommendedName>
    <alternativeName>
        <fullName evidence="8 10">Methenyl-H4MPT cyclohydrolase</fullName>
    </alternativeName>
</protein>
<accession>A0A133UFH1</accession>
<comment type="function">
    <text evidence="10">Catalyzes the hydrolysis of methenyl-H(4)MPT(+) to 5-formyl-H(4)MPT.</text>
</comment>
<keyword evidence="6 10" id="KW-0554">One-carbon metabolism</keyword>
<dbReference type="Proteomes" id="UP000070657">
    <property type="component" value="Unassembled WGS sequence"/>
</dbReference>
<dbReference type="HAMAP" id="MF_00486">
    <property type="entry name" value="McH"/>
    <property type="match status" value="1"/>
</dbReference>
<dbReference type="Gene3D" id="3.30.1030.10">
    <property type="entry name" value="Methenyltetrahydromethanopterin Cyclohydrolase, Chain A, domain 2"/>
    <property type="match status" value="1"/>
</dbReference>
<dbReference type="EMBL" id="LHXP01000037">
    <property type="protein sequence ID" value="KXA92919.1"/>
    <property type="molecule type" value="Genomic_DNA"/>
</dbReference>
<dbReference type="GO" id="GO:0018759">
    <property type="term" value="F:methenyltetrahydromethanopterin cyclohydrolase activity"/>
    <property type="evidence" value="ECO:0007669"/>
    <property type="project" value="UniProtKB-UniRule"/>
</dbReference>
<dbReference type="CDD" id="cd00545">
    <property type="entry name" value="MCH"/>
    <property type="match status" value="1"/>
</dbReference>
<evidence type="ECO:0000256" key="1">
    <source>
        <dbReference type="ARBA" id="ARBA00004496"/>
    </source>
</evidence>
<dbReference type="InterPro" id="IPR003209">
    <property type="entry name" value="METHMP_CycHdrlase"/>
</dbReference>
<dbReference type="Pfam" id="PF02289">
    <property type="entry name" value="MCH"/>
    <property type="match status" value="1"/>
</dbReference>
<dbReference type="SUPFAM" id="SSF56199">
    <property type="entry name" value="Methenyltetrahydromethanopterin cyclohydrolase"/>
    <property type="match status" value="1"/>
</dbReference>
<dbReference type="Gene3D" id="3.10.340.11">
    <property type="entry name" value="Methenyltetrahydromethanopterin Cyclohydrolase, Chain A, domain 1"/>
    <property type="match status" value="1"/>
</dbReference>
<comment type="similarity">
    <text evidence="2 10">Belongs to the MCH family.</text>
</comment>
<dbReference type="EC" id="3.5.4.27" evidence="3 10"/>